<evidence type="ECO:0000256" key="1">
    <source>
        <dbReference type="SAM" id="Coils"/>
    </source>
</evidence>
<evidence type="ECO:0000313" key="2">
    <source>
        <dbReference type="EMBL" id="CAB5226361.1"/>
    </source>
</evidence>
<organism evidence="2">
    <name type="scientific">uncultured Caudovirales phage</name>
    <dbReference type="NCBI Taxonomy" id="2100421"/>
    <lineage>
        <taxon>Viruses</taxon>
        <taxon>Duplodnaviria</taxon>
        <taxon>Heunggongvirae</taxon>
        <taxon>Uroviricota</taxon>
        <taxon>Caudoviricetes</taxon>
        <taxon>Peduoviridae</taxon>
        <taxon>Maltschvirus</taxon>
        <taxon>Maltschvirus maltsch</taxon>
    </lineage>
</organism>
<gene>
    <name evidence="2" type="ORF">UFOVP760_138</name>
</gene>
<sequence length="389" mass="41196">MATKSLTTGTFSSIYNSVISEPGTTPNPGNVLTPTAQAYAVDPNRYLPPPGGTQALQLKSEGQYSNKQFVAPFKYEINVEGTWVTVDALGKKIITETENQYKAISSLSAIKFDIKVIDQARLSGGQRAAKSSANTQNSIQAGNATFNSAAQLFNTGSSSVVSTMGQRFTEYSSLLQSNTSQVFGNLTSTAAGSLNNILPTSQINQSIAKIPGINVVTNALGNLPGGTNLTSALSNPLGAVQSVVGTAAQGLNLQAALPSVDLGSLTSVFSTATDVFHNGPPTSLQGAIALEKQVKAIICNFQLPKITMPSWDSLTEIEFPSLEDIAKQVKKELEDALSNIQQQLGNITEQLKEMIPDPEEIYKEIVKELTTCDKNPNAETNSKSGKSSN</sequence>
<name>A0A6J7X6W1_9CAUD</name>
<feature type="coiled-coil region" evidence="1">
    <location>
        <begin position="323"/>
        <end position="350"/>
    </location>
</feature>
<reference evidence="2" key="1">
    <citation type="submission" date="2020-05" db="EMBL/GenBank/DDBJ databases">
        <authorList>
            <person name="Chiriac C."/>
            <person name="Salcher M."/>
            <person name="Ghai R."/>
            <person name="Kavagutti S V."/>
        </authorList>
    </citation>
    <scope>NUCLEOTIDE SEQUENCE</scope>
</reference>
<protein>
    <submittedName>
        <fullName evidence="2">Uncharacterized protein</fullName>
    </submittedName>
</protein>
<keyword evidence="1" id="KW-0175">Coiled coil</keyword>
<accession>A0A6J7X6W1</accession>
<proteinExistence type="predicted"/>
<dbReference type="EMBL" id="LR798360">
    <property type="protein sequence ID" value="CAB5226361.1"/>
    <property type="molecule type" value="Genomic_DNA"/>
</dbReference>